<evidence type="ECO:0000313" key="1">
    <source>
        <dbReference type="EMBL" id="KAK4292042.1"/>
    </source>
</evidence>
<accession>A0AAE1NMW3</accession>
<comment type="caution">
    <text evidence="1">The sequence shown here is derived from an EMBL/GenBank/DDBJ whole genome shotgun (WGS) entry which is preliminary data.</text>
</comment>
<sequence>MQEQEEGQQQQGQGGWVSEDRLCEAIYSLCPRQSLLPWHIGVSVAQVGCCCLTLEVHGGQVTGSRLPL</sequence>
<proteinExistence type="predicted"/>
<dbReference type="EMBL" id="JAWZYT010004955">
    <property type="protein sequence ID" value="KAK4292042.1"/>
    <property type="molecule type" value="Genomic_DNA"/>
</dbReference>
<name>A0AAE1NMW3_9EUCA</name>
<reference evidence="1" key="1">
    <citation type="submission" date="2023-11" db="EMBL/GenBank/DDBJ databases">
        <title>Genome assemblies of two species of porcelain crab, Petrolisthes cinctipes and Petrolisthes manimaculis (Anomura: Porcellanidae).</title>
        <authorList>
            <person name="Angst P."/>
        </authorList>
    </citation>
    <scope>NUCLEOTIDE SEQUENCE</scope>
    <source>
        <strain evidence="1">PB745_02</strain>
        <tissue evidence="1">Gill</tissue>
    </source>
</reference>
<protein>
    <submittedName>
        <fullName evidence="1">Uncharacterized protein</fullName>
    </submittedName>
</protein>
<dbReference type="Proteomes" id="UP001292094">
    <property type="component" value="Unassembled WGS sequence"/>
</dbReference>
<evidence type="ECO:0000313" key="2">
    <source>
        <dbReference type="Proteomes" id="UP001292094"/>
    </source>
</evidence>
<dbReference type="AlphaFoldDB" id="A0AAE1NMW3"/>
<gene>
    <name evidence="1" type="ORF">Pmani_035163</name>
</gene>
<organism evidence="1 2">
    <name type="scientific">Petrolisthes manimaculis</name>
    <dbReference type="NCBI Taxonomy" id="1843537"/>
    <lineage>
        <taxon>Eukaryota</taxon>
        <taxon>Metazoa</taxon>
        <taxon>Ecdysozoa</taxon>
        <taxon>Arthropoda</taxon>
        <taxon>Crustacea</taxon>
        <taxon>Multicrustacea</taxon>
        <taxon>Malacostraca</taxon>
        <taxon>Eumalacostraca</taxon>
        <taxon>Eucarida</taxon>
        <taxon>Decapoda</taxon>
        <taxon>Pleocyemata</taxon>
        <taxon>Anomura</taxon>
        <taxon>Galatheoidea</taxon>
        <taxon>Porcellanidae</taxon>
        <taxon>Petrolisthes</taxon>
    </lineage>
</organism>
<keyword evidence="2" id="KW-1185">Reference proteome</keyword>